<protein>
    <submittedName>
        <fullName evidence="1">Uncharacterized protein</fullName>
    </submittedName>
</protein>
<evidence type="ECO:0000313" key="1">
    <source>
        <dbReference type="EMBL" id="CZR58038.1"/>
    </source>
</evidence>
<dbReference type="EMBL" id="FJOG01000011">
    <property type="protein sequence ID" value="CZR58038.1"/>
    <property type="molecule type" value="Genomic_DNA"/>
</dbReference>
<dbReference type="AlphaFoldDB" id="A0A1L7WZ36"/>
<accession>A0A1L7WZ36</accession>
<sequence length="124" mass="13411">MSSYPSTKIVRHDCEIKPLSTISSLNHSNTSTFNNLQSSAAAPQFNASLSQAVEHVPSNVNSCSPAATERQKLSSDCIATYLANPVGTLPQYKYNTYQASIQNHIDTLKVNLGLLSAMIDNHEG</sequence>
<gene>
    <name evidence="1" type="ORF">PAC_07928</name>
</gene>
<proteinExistence type="predicted"/>
<organism evidence="1 2">
    <name type="scientific">Phialocephala subalpina</name>
    <dbReference type="NCBI Taxonomy" id="576137"/>
    <lineage>
        <taxon>Eukaryota</taxon>
        <taxon>Fungi</taxon>
        <taxon>Dikarya</taxon>
        <taxon>Ascomycota</taxon>
        <taxon>Pezizomycotina</taxon>
        <taxon>Leotiomycetes</taxon>
        <taxon>Helotiales</taxon>
        <taxon>Mollisiaceae</taxon>
        <taxon>Phialocephala</taxon>
        <taxon>Phialocephala fortinii species complex</taxon>
    </lineage>
</organism>
<evidence type="ECO:0000313" key="2">
    <source>
        <dbReference type="Proteomes" id="UP000184330"/>
    </source>
</evidence>
<keyword evidence="2" id="KW-1185">Reference proteome</keyword>
<dbReference type="Proteomes" id="UP000184330">
    <property type="component" value="Unassembled WGS sequence"/>
</dbReference>
<reference evidence="1 2" key="1">
    <citation type="submission" date="2016-03" db="EMBL/GenBank/DDBJ databases">
        <authorList>
            <person name="Ploux O."/>
        </authorList>
    </citation>
    <scope>NUCLEOTIDE SEQUENCE [LARGE SCALE GENOMIC DNA]</scope>
    <source>
        <strain evidence="1 2">UAMH 11012</strain>
    </source>
</reference>
<name>A0A1L7WZ36_9HELO</name>
<dbReference type="OrthoDB" id="10617051at2759"/>